<dbReference type="InterPro" id="IPR029072">
    <property type="entry name" value="YebC-like"/>
</dbReference>
<dbReference type="AlphaFoldDB" id="A0A1G2HF34"/>
<evidence type="ECO:0000256" key="4">
    <source>
        <dbReference type="ARBA" id="ARBA00023125"/>
    </source>
</evidence>
<comment type="caution">
    <text evidence="8">The sequence shown here is derived from an EMBL/GenBank/DDBJ whole genome shotgun (WGS) entry which is preliminary data.</text>
</comment>
<dbReference type="EMBL" id="MHOI01000033">
    <property type="protein sequence ID" value="OGZ60900.1"/>
    <property type="molecule type" value="Genomic_DNA"/>
</dbReference>
<dbReference type="Gene3D" id="1.10.10.200">
    <property type="match status" value="1"/>
</dbReference>
<sequence>MSGHSKWSTIKHKKASTDKKRADLFSKLAREITIAARQGGGDIETNYVLRGVAEKARGFNMPKENIERAIKKGAGEDTDELLEELLMEAYGPGGVALLIEGITDNRNRTTNEIKSTLTKNGAKPVEEGSVKWLFERKLSLGVPLHQVENRDEFELMAIDAGVEDIIWPQDEKDEDAEILLDTKP</sequence>
<feature type="domain" description="TACO1/YebC-like second and third" evidence="6">
    <location>
        <begin position="82"/>
        <end position="179"/>
    </location>
</feature>
<evidence type="ECO:0000259" key="6">
    <source>
        <dbReference type="Pfam" id="PF01709"/>
    </source>
</evidence>
<organism evidence="8 9">
    <name type="scientific">Candidatus Spechtbacteria bacterium RIFCSPLOWO2_01_FULL_46_10</name>
    <dbReference type="NCBI Taxonomy" id="1802163"/>
    <lineage>
        <taxon>Bacteria</taxon>
        <taxon>Candidatus Spechtiibacteriota</taxon>
    </lineage>
</organism>
<dbReference type="GO" id="GO:0003677">
    <property type="term" value="F:DNA binding"/>
    <property type="evidence" value="ECO:0007669"/>
    <property type="project" value="UniProtKB-KW"/>
</dbReference>
<keyword evidence="5" id="KW-0804">Transcription</keyword>
<feature type="non-terminal residue" evidence="8">
    <location>
        <position position="184"/>
    </location>
</feature>
<dbReference type="Pfam" id="PF01709">
    <property type="entry name" value="Transcrip_reg"/>
    <property type="match status" value="1"/>
</dbReference>
<proteinExistence type="inferred from homology"/>
<comment type="similarity">
    <text evidence="1">Belongs to the TACO1 family.</text>
</comment>
<evidence type="ECO:0000313" key="8">
    <source>
        <dbReference type="EMBL" id="OGZ60900.1"/>
    </source>
</evidence>
<dbReference type="PANTHER" id="PTHR12532:SF6">
    <property type="entry name" value="TRANSCRIPTIONAL REGULATORY PROTEIN YEBC-RELATED"/>
    <property type="match status" value="1"/>
</dbReference>
<keyword evidence="4" id="KW-0238">DNA-binding</keyword>
<dbReference type="PANTHER" id="PTHR12532">
    <property type="entry name" value="TRANSLATIONAL ACTIVATOR OF CYTOCHROME C OXIDASE 1"/>
    <property type="match status" value="1"/>
</dbReference>
<accession>A0A1G2HF34</accession>
<dbReference type="GO" id="GO:0005829">
    <property type="term" value="C:cytosol"/>
    <property type="evidence" value="ECO:0007669"/>
    <property type="project" value="TreeGrafter"/>
</dbReference>
<dbReference type="STRING" id="1802163.A2932_02330"/>
<dbReference type="Proteomes" id="UP000179153">
    <property type="component" value="Unassembled WGS sequence"/>
</dbReference>
<keyword evidence="3" id="KW-0805">Transcription regulation</keyword>
<keyword evidence="2" id="KW-0963">Cytoplasm</keyword>
<evidence type="ECO:0000256" key="3">
    <source>
        <dbReference type="ARBA" id="ARBA00023015"/>
    </source>
</evidence>
<dbReference type="Pfam" id="PF20772">
    <property type="entry name" value="TACO1_YebC_N"/>
    <property type="match status" value="1"/>
</dbReference>
<dbReference type="InterPro" id="IPR026564">
    <property type="entry name" value="Transcrip_reg_TACO1-like_dom3"/>
</dbReference>
<gene>
    <name evidence="8" type="ORF">A2932_02330</name>
</gene>
<evidence type="ECO:0000313" key="9">
    <source>
        <dbReference type="Proteomes" id="UP000179153"/>
    </source>
</evidence>
<evidence type="ECO:0000256" key="1">
    <source>
        <dbReference type="ARBA" id="ARBA00008724"/>
    </source>
</evidence>
<evidence type="ECO:0000256" key="5">
    <source>
        <dbReference type="ARBA" id="ARBA00023163"/>
    </source>
</evidence>
<protein>
    <submittedName>
        <fullName evidence="8">Transcriptional regulator</fullName>
    </submittedName>
</protein>
<feature type="domain" description="TACO1/YebC-like N-terminal" evidence="7">
    <location>
        <begin position="5"/>
        <end position="76"/>
    </location>
</feature>
<dbReference type="FunFam" id="1.10.10.200:FF:000002">
    <property type="entry name" value="Probable transcriptional regulatory protein CLM62_37755"/>
    <property type="match status" value="1"/>
</dbReference>
<dbReference type="InterPro" id="IPR048300">
    <property type="entry name" value="TACO1_YebC-like_2nd/3rd_dom"/>
</dbReference>
<dbReference type="Gene3D" id="3.30.70.980">
    <property type="match status" value="2"/>
</dbReference>
<dbReference type="InterPro" id="IPR002876">
    <property type="entry name" value="Transcrip_reg_TACO1-like"/>
</dbReference>
<dbReference type="SUPFAM" id="SSF75625">
    <property type="entry name" value="YebC-like"/>
    <property type="match status" value="1"/>
</dbReference>
<name>A0A1G2HF34_9BACT</name>
<dbReference type="InterPro" id="IPR049083">
    <property type="entry name" value="TACO1_YebC_N"/>
</dbReference>
<evidence type="ECO:0000256" key="2">
    <source>
        <dbReference type="ARBA" id="ARBA00022490"/>
    </source>
</evidence>
<evidence type="ECO:0000259" key="7">
    <source>
        <dbReference type="Pfam" id="PF20772"/>
    </source>
</evidence>
<reference evidence="8 9" key="1">
    <citation type="journal article" date="2016" name="Nat. Commun.">
        <title>Thousands of microbial genomes shed light on interconnected biogeochemical processes in an aquifer system.</title>
        <authorList>
            <person name="Anantharaman K."/>
            <person name="Brown C.T."/>
            <person name="Hug L.A."/>
            <person name="Sharon I."/>
            <person name="Castelle C.J."/>
            <person name="Probst A.J."/>
            <person name="Thomas B.C."/>
            <person name="Singh A."/>
            <person name="Wilkins M.J."/>
            <person name="Karaoz U."/>
            <person name="Brodie E.L."/>
            <person name="Williams K.H."/>
            <person name="Hubbard S.S."/>
            <person name="Banfield J.F."/>
        </authorList>
    </citation>
    <scope>NUCLEOTIDE SEQUENCE [LARGE SCALE GENOMIC DNA]</scope>
</reference>
<dbReference type="InterPro" id="IPR017856">
    <property type="entry name" value="Integrase-like_N"/>
</dbReference>